<keyword evidence="7 10" id="KW-0067">ATP-binding</keyword>
<dbReference type="EC" id="2.5.1.75" evidence="10"/>
<dbReference type="InterPro" id="IPR027417">
    <property type="entry name" value="P-loop_NTPase"/>
</dbReference>
<name>A0A9D1IMI3_9BACT</name>
<keyword evidence="8 10" id="KW-0460">Magnesium</keyword>
<comment type="caution">
    <text evidence="14">The sequence shown here is derived from an EMBL/GenBank/DDBJ whole genome shotgun (WGS) entry which is preliminary data.</text>
</comment>
<keyword evidence="5 10" id="KW-0819">tRNA processing</keyword>
<dbReference type="Gene3D" id="3.40.50.300">
    <property type="entry name" value="P-loop containing nucleotide triphosphate hydrolases"/>
    <property type="match status" value="1"/>
</dbReference>
<sequence>MNTLVVITGPTGAGKTAAAIRLAQNLGTEIVSADSRQIFYDIPIGTAAPTPEEQAAAKHHFVGILALEDYYSAARFEDDVMRLLPELFARSPYVVMCGGSMMYVDAVCKGIDLLPEISAKTRADVAAMRTQNGDDAMRETLKKLDPAYYRQVDLKNMKRVAHAVEICIESGKPYSELRTATIKQRPFRIVKIGLTLPRQQLFDRINNRVCKMLDAGLVEEARRVYPKRHLNSLNTVGYKELFAWMDGEMEFDTAIARIQKNTRVYAKKQLTWFAKDPDIQWLAPDDHAAILQAARSCQ</sequence>
<evidence type="ECO:0000256" key="13">
    <source>
        <dbReference type="RuleBase" id="RU003785"/>
    </source>
</evidence>
<organism evidence="14 15">
    <name type="scientific">Candidatus Limisoma intestinavium</name>
    <dbReference type="NCBI Taxonomy" id="2840856"/>
    <lineage>
        <taxon>Bacteria</taxon>
        <taxon>Pseudomonadati</taxon>
        <taxon>Bacteroidota</taxon>
        <taxon>Bacteroidia</taxon>
        <taxon>Bacteroidales</taxon>
        <taxon>Candidatus Limisoma</taxon>
    </lineage>
</organism>
<evidence type="ECO:0000256" key="7">
    <source>
        <dbReference type="ARBA" id="ARBA00022840"/>
    </source>
</evidence>
<evidence type="ECO:0000256" key="11">
    <source>
        <dbReference type="RuleBase" id="RU003783"/>
    </source>
</evidence>
<protein>
    <recommendedName>
        <fullName evidence="10">tRNA dimethylallyltransferase</fullName>
        <ecNumber evidence="10">2.5.1.75</ecNumber>
    </recommendedName>
    <alternativeName>
        <fullName evidence="10">Dimethylallyl diphosphate:tRNA dimethylallyltransferase</fullName>
        <shortName evidence="10">DMAPP:tRNA dimethylallyltransferase</shortName>
        <shortName evidence="10">DMATase</shortName>
    </alternativeName>
    <alternativeName>
        <fullName evidence="10">Isopentenyl-diphosphate:tRNA isopentenyltransferase</fullName>
        <shortName evidence="10">IPP transferase</shortName>
        <shortName evidence="10">IPPT</shortName>
        <shortName evidence="10">IPTase</shortName>
    </alternativeName>
</protein>
<dbReference type="NCBIfam" id="TIGR00174">
    <property type="entry name" value="miaA"/>
    <property type="match status" value="1"/>
</dbReference>
<keyword evidence="4 10" id="KW-0808">Transferase</keyword>
<dbReference type="InterPro" id="IPR018022">
    <property type="entry name" value="IPT"/>
</dbReference>
<keyword evidence="6 10" id="KW-0547">Nucleotide-binding</keyword>
<dbReference type="GO" id="GO:0005524">
    <property type="term" value="F:ATP binding"/>
    <property type="evidence" value="ECO:0007669"/>
    <property type="project" value="UniProtKB-UniRule"/>
</dbReference>
<dbReference type="HAMAP" id="MF_00185">
    <property type="entry name" value="IPP_trans"/>
    <property type="match status" value="1"/>
</dbReference>
<evidence type="ECO:0000256" key="8">
    <source>
        <dbReference type="ARBA" id="ARBA00022842"/>
    </source>
</evidence>
<dbReference type="InterPro" id="IPR039657">
    <property type="entry name" value="Dimethylallyltransferase"/>
</dbReference>
<reference evidence="14" key="1">
    <citation type="submission" date="2020-10" db="EMBL/GenBank/DDBJ databases">
        <authorList>
            <person name="Gilroy R."/>
        </authorList>
    </citation>
    <scope>NUCLEOTIDE SEQUENCE</scope>
    <source>
        <strain evidence="14">17073</strain>
    </source>
</reference>
<feature type="region of interest" description="Interaction with substrate tRNA" evidence="10">
    <location>
        <begin position="34"/>
        <end position="37"/>
    </location>
</feature>
<comment type="catalytic activity">
    <reaction evidence="9 10 11">
        <text>adenosine(37) in tRNA + dimethylallyl diphosphate = N(6)-dimethylallyladenosine(37) in tRNA + diphosphate</text>
        <dbReference type="Rhea" id="RHEA:26482"/>
        <dbReference type="Rhea" id="RHEA-COMP:10162"/>
        <dbReference type="Rhea" id="RHEA-COMP:10375"/>
        <dbReference type="ChEBI" id="CHEBI:33019"/>
        <dbReference type="ChEBI" id="CHEBI:57623"/>
        <dbReference type="ChEBI" id="CHEBI:74411"/>
        <dbReference type="ChEBI" id="CHEBI:74415"/>
        <dbReference type="EC" id="2.5.1.75"/>
    </reaction>
</comment>
<dbReference type="GO" id="GO:0052381">
    <property type="term" value="F:tRNA dimethylallyltransferase activity"/>
    <property type="evidence" value="ECO:0007669"/>
    <property type="project" value="UniProtKB-UniRule"/>
</dbReference>
<comment type="function">
    <text evidence="2 10 12">Catalyzes the transfer of a dimethylallyl group onto the adenine at position 37 in tRNAs that read codons beginning with uridine, leading to the formation of N6-(dimethylallyl)adenosine (i(6)A).</text>
</comment>
<evidence type="ECO:0000256" key="3">
    <source>
        <dbReference type="ARBA" id="ARBA00005842"/>
    </source>
</evidence>
<evidence type="ECO:0000256" key="6">
    <source>
        <dbReference type="ARBA" id="ARBA00022741"/>
    </source>
</evidence>
<evidence type="ECO:0000256" key="1">
    <source>
        <dbReference type="ARBA" id="ARBA00001946"/>
    </source>
</evidence>
<reference evidence="14" key="2">
    <citation type="journal article" date="2021" name="PeerJ">
        <title>Extensive microbial diversity within the chicken gut microbiome revealed by metagenomics and culture.</title>
        <authorList>
            <person name="Gilroy R."/>
            <person name="Ravi A."/>
            <person name="Getino M."/>
            <person name="Pursley I."/>
            <person name="Horton D.L."/>
            <person name="Alikhan N.F."/>
            <person name="Baker D."/>
            <person name="Gharbi K."/>
            <person name="Hall N."/>
            <person name="Watson M."/>
            <person name="Adriaenssens E.M."/>
            <person name="Foster-Nyarko E."/>
            <person name="Jarju S."/>
            <person name="Secka A."/>
            <person name="Antonio M."/>
            <person name="Oren A."/>
            <person name="Chaudhuri R.R."/>
            <person name="La Ragione R."/>
            <person name="Hildebrand F."/>
            <person name="Pallen M.J."/>
        </authorList>
    </citation>
    <scope>NUCLEOTIDE SEQUENCE</scope>
    <source>
        <strain evidence="14">17073</strain>
    </source>
</reference>
<feature type="site" description="Interaction with substrate tRNA" evidence="10">
    <location>
        <position position="122"/>
    </location>
</feature>
<dbReference type="AlphaFoldDB" id="A0A9D1IMI3"/>
<proteinExistence type="inferred from homology"/>
<dbReference type="PANTHER" id="PTHR11088">
    <property type="entry name" value="TRNA DIMETHYLALLYLTRANSFERASE"/>
    <property type="match status" value="1"/>
</dbReference>
<dbReference type="PANTHER" id="PTHR11088:SF60">
    <property type="entry name" value="TRNA DIMETHYLALLYLTRANSFERASE"/>
    <property type="match status" value="1"/>
</dbReference>
<dbReference type="SUPFAM" id="SSF52540">
    <property type="entry name" value="P-loop containing nucleoside triphosphate hydrolases"/>
    <property type="match status" value="2"/>
</dbReference>
<comment type="caution">
    <text evidence="10">Lacks conserved residue(s) required for the propagation of feature annotation.</text>
</comment>
<evidence type="ECO:0000313" key="15">
    <source>
        <dbReference type="Proteomes" id="UP000824076"/>
    </source>
</evidence>
<evidence type="ECO:0000256" key="5">
    <source>
        <dbReference type="ARBA" id="ARBA00022694"/>
    </source>
</evidence>
<evidence type="ECO:0000256" key="2">
    <source>
        <dbReference type="ARBA" id="ARBA00003213"/>
    </source>
</evidence>
<dbReference type="Pfam" id="PF01715">
    <property type="entry name" value="IPPT"/>
    <property type="match status" value="1"/>
</dbReference>
<evidence type="ECO:0000256" key="9">
    <source>
        <dbReference type="ARBA" id="ARBA00049563"/>
    </source>
</evidence>
<accession>A0A9D1IMI3</accession>
<comment type="similarity">
    <text evidence="3 10 13">Belongs to the IPP transferase family.</text>
</comment>
<evidence type="ECO:0000313" key="14">
    <source>
        <dbReference type="EMBL" id="HIU39331.1"/>
    </source>
</evidence>
<comment type="subunit">
    <text evidence="10">Monomer.</text>
</comment>
<evidence type="ECO:0000256" key="10">
    <source>
        <dbReference type="HAMAP-Rule" id="MF_00185"/>
    </source>
</evidence>
<evidence type="ECO:0000256" key="12">
    <source>
        <dbReference type="RuleBase" id="RU003784"/>
    </source>
</evidence>
<comment type="cofactor">
    <cofactor evidence="1 10">
        <name>Mg(2+)</name>
        <dbReference type="ChEBI" id="CHEBI:18420"/>
    </cofactor>
</comment>
<dbReference type="Proteomes" id="UP000824076">
    <property type="component" value="Unassembled WGS sequence"/>
</dbReference>
<gene>
    <name evidence="10 14" type="primary">miaA</name>
    <name evidence="14" type="ORF">IAD18_06680</name>
</gene>
<feature type="site" description="Interaction with substrate tRNA" evidence="10">
    <location>
        <position position="100"/>
    </location>
</feature>
<dbReference type="GO" id="GO:0006400">
    <property type="term" value="P:tRNA modification"/>
    <property type="evidence" value="ECO:0007669"/>
    <property type="project" value="TreeGrafter"/>
</dbReference>
<dbReference type="EMBL" id="DVMS01000188">
    <property type="protein sequence ID" value="HIU39331.1"/>
    <property type="molecule type" value="Genomic_DNA"/>
</dbReference>
<evidence type="ECO:0000256" key="4">
    <source>
        <dbReference type="ARBA" id="ARBA00022679"/>
    </source>
</evidence>
<feature type="binding site" evidence="10">
    <location>
        <begin position="9"/>
        <end position="16"/>
    </location>
    <ligand>
        <name>ATP</name>
        <dbReference type="ChEBI" id="CHEBI:30616"/>
    </ligand>
</feature>
<dbReference type="Gene3D" id="1.10.20.140">
    <property type="match status" value="1"/>
</dbReference>
<feature type="binding site" evidence="10">
    <location>
        <begin position="11"/>
        <end position="16"/>
    </location>
    <ligand>
        <name>substrate</name>
    </ligand>
</feature>